<dbReference type="InterPro" id="IPR008995">
    <property type="entry name" value="Mo/tungstate-bd_C_term_dom"/>
</dbReference>
<accession>A0A553GXF4</accession>
<dbReference type="Pfam" id="PF08402">
    <property type="entry name" value="TOBE_2"/>
    <property type="match status" value="1"/>
</dbReference>
<protein>
    <submittedName>
        <fullName evidence="5">ABC transporter ATP-binding protein</fullName>
    </submittedName>
</protein>
<dbReference type="InterPro" id="IPR027417">
    <property type="entry name" value="P-loop_NTPase"/>
</dbReference>
<keyword evidence="3 5" id="KW-0067">ATP-binding</keyword>
<dbReference type="PANTHER" id="PTHR42781:SF4">
    <property type="entry name" value="SPERMIDINE_PUTRESCINE IMPORT ATP-BINDING PROTEIN POTA"/>
    <property type="match status" value="1"/>
</dbReference>
<gene>
    <name evidence="5" type="ORF">FM069_13635</name>
</gene>
<dbReference type="PANTHER" id="PTHR42781">
    <property type="entry name" value="SPERMIDINE/PUTRESCINE IMPORT ATP-BINDING PROTEIN POTA"/>
    <property type="match status" value="1"/>
</dbReference>
<dbReference type="AlphaFoldDB" id="A0A553GXF4"/>
<evidence type="ECO:0000313" key="5">
    <source>
        <dbReference type="EMBL" id="TRX74171.1"/>
    </source>
</evidence>
<dbReference type="InterPro" id="IPR003593">
    <property type="entry name" value="AAA+_ATPase"/>
</dbReference>
<evidence type="ECO:0000256" key="3">
    <source>
        <dbReference type="ARBA" id="ARBA00022840"/>
    </source>
</evidence>
<evidence type="ECO:0000259" key="4">
    <source>
        <dbReference type="PROSITE" id="PS50893"/>
    </source>
</evidence>
<dbReference type="Gene3D" id="3.40.50.300">
    <property type="entry name" value="P-loop containing nucleotide triphosphate hydrolases"/>
    <property type="match status" value="1"/>
</dbReference>
<feature type="domain" description="ABC transporter" evidence="4">
    <location>
        <begin position="9"/>
        <end position="239"/>
    </location>
</feature>
<organism evidence="5 6">
    <name type="scientific">Pseudomonas mangiferae</name>
    <dbReference type="NCBI Taxonomy" id="2593654"/>
    <lineage>
        <taxon>Bacteria</taxon>
        <taxon>Pseudomonadati</taxon>
        <taxon>Pseudomonadota</taxon>
        <taxon>Gammaproteobacteria</taxon>
        <taxon>Pseudomonadales</taxon>
        <taxon>Pseudomonadaceae</taxon>
        <taxon>Pseudomonas</taxon>
    </lineage>
</organism>
<dbReference type="RefSeq" id="WP_143488909.1">
    <property type="nucleotide sequence ID" value="NZ_VJOY01000009.1"/>
</dbReference>
<dbReference type="GO" id="GO:0022857">
    <property type="term" value="F:transmembrane transporter activity"/>
    <property type="evidence" value="ECO:0007669"/>
    <property type="project" value="InterPro"/>
</dbReference>
<keyword evidence="1" id="KW-0813">Transport</keyword>
<dbReference type="FunFam" id="3.40.50.300:FF:000425">
    <property type="entry name" value="Probable ABC transporter, ATP-binding subunit"/>
    <property type="match status" value="1"/>
</dbReference>
<dbReference type="GO" id="GO:0015697">
    <property type="term" value="P:quaternary ammonium group transport"/>
    <property type="evidence" value="ECO:0007669"/>
    <property type="project" value="UniProtKB-ARBA"/>
</dbReference>
<keyword evidence="2" id="KW-0547">Nucleotide-binding</keyword>
<reference evidence="5 6" key="1">
    <citation type="submission" date="2019-07" db="EMBL/GenBank/DDBJ databases">
        <title>Pseudomonas mangiferae sp. nov., isolated from bark of mango tree in Thailand.</title>
        <authorList>
            <person name="Srisuk N."/>
            <person name="Anurat P."/>
        </authorList>
    </citation>
    <scope>NUCLEOTIDE SEQUENCE [LARGE SCALE GENOMIC DNA]</scope>
    <source>
        <strain evidence="5 6">DMKU_BBB3-04</strain>
    </source>
</reference>
<dbReference type="InterPro" id="IPR003439">
    <property type="entry name" value="ABC_transporter-like_ATP-bd"/>
</dbReference>
<dbReference type="EMBL" id="VJOY01000009">
    <property type="protein sequence ID" value="TRX74171.1"/>
    <property type="molecule type" value="Genomic_DNA"/>
</dbReference>
<sequence length="367" mass="39950">MIDSSIVALSLSGISKGYGNIGVLHGIDMDLHQGEIVALLGPSGCGKTTTLRAIGGFVAPDSGRIRIKGQDVTRLAVPERDFGIVFQDYALFPHLTVAENIRYGLKHRRYRARPHAERVDELLRLVRMEAFADRYPAQLSGGQKQRVALARALGPNPAVLLLDEPLSALDASVRGKLQVELRQVLREVGITTVIVTHDHEEAAVVADRIVLMHEGRIIQDGPPLGIYDRPRSRFCAEFLGEVNWLAGRVVAHRDDGPVEAELGNGQRIVLAARGPRPALGSALEIGIRPERLALADDAVRPAIRNRVEGRVDRVQANRTNVELCVALDGGQSLMVTHRRDERVPAVGSRVVLGFGGDDAFYWPAEGA</sequence>
<dbReference type="Gene3D" id="2.40.50.140">
    <property type="entry name" value="Nucleic acid-binding proteins"/>
    <property type="match status" value="1"/>
</dbReference>
<evidence type="ECO:0000256" key="2">
    <source>
        <dbReference type="ARBA" id="ARBA00022741"/>
    </source>
</evidence>
<dbReference type="InterPro" id="IPR050093">
    <property type="entry name" value="ABC_SmlMolc_Importer"/>
</dbReference>
<dbReference type="GO" id="GO:0043190">
    <property type="term" value="C:ATP-binding cassette (ABC) transporter complex"/>
    <property type="evidence" value="ECO:0007669"/>
    <property type="project" value="InterPro"/>
</dbReference>
<dbReference type="GO" id="GO:0005524">
    <property type="term" value="F:ATP binding"/>
    <property type="evidence" value="ECO:0007669"/>
    <property type="project" value="UniProtKB-KW"/>
</dbReference>
<evidence type="ECO:0000313" key="6">
    <source>
        <dbReference type="Proteomes" id="UP000315235"/>
    </source>
</evidence>
<dbReference type="Pfam" id="PF00005">
    <property type="entry name" value="ABC_tran"/>
    <property type="match status" value="1"/>
</dbReference>
<dbReference type="SUPFAM" id="SSF52540">
    <property type="entry name" value="P-loop containing nucleoside triphosphate hydrolases"/>
    <property type="match status" value="1"/>
</dbReference>
<dbReference type="InterPro" id="IPR013611">
    <property type="entry name" value="Transp-assoc_OB_typ2"/>
</dbReference>
<dbReference type="OrthoDB" id="9802264at2"/>
<dbReference type="SUPFAM" id="SSF50331">
    <property type="entry name" value="MOP-like"/>
    <property type="match status" value="1"/>
</dbReference>
<dbReference type="SMART" id="SM00382">
    <property type="entry name" value="AAA"/>
    <property type="match status" value="1"/>
</dbReference>
<comment type="caution">
    <text evidence="5">The sequence shown here is derived from an EMBL/GenBank/DDBJ whole genome shotgun (WGS) entry which is preliminary data.</text>
</comment>
<dbReference type="Proteomes" id="UP000315235">
    <property type="component" value="Unassembled WGS sequence"/>
</dbReference>
<keyword evidence="6" id="KW-1185">Reference proteome</keyword>
<dbReference type="GO" id="GO:0016887">
    <property type="term" value="F:ATP hydrolysis activity"/>
    <property type="evidence" value="ECO:0007669"/>
    <property type="project" value="InterPro"/>
</dbReference>
<dbReference type="InterPro" id="IPR017871">
    <property type="entry name" value="ABC_transporter-like_CS"/>
</dbReference>
<dbReference type="InterPro" id="IPR012340">
    <property type="entry name" value="NA-bd_OB-fold"/>
</dbReference>
<dbReference type="PROSITE" id="PS00211">
    <property type="entry name" value="ABC_TRANSPORTER_1"/>
    <property type="match status" value="1"/>
</dbReference>
<evidence type="ECO:0000256" key="1">
    <source>
        <dbReference type="ARBA" id="ARBA00022448"/>
    </source>
</evidence>
<name>A0A553GXF4_9PSED</name>
<proteinExistence type="predicted"/>
<dbReference type="PROSITE" id="PS50893">
    <property type="entry name" value="ABC_TRANSPORTER_2"/>
    <property type="match status" value="1"/>
</dbReference>
<dbReference type="Gene3D" id="2.40.50.100">
    <property type="match status" value="1"/>
</dbReference>